<dbReference type="Gene3D" id="3.90.400.10">
    <property type="entry name" value="Oligo-1,6-glucosidase, Domain 2"/>
    <property type="match status" value="1"/>
</dbReference>
<feature type="domain" description="Glycosyl hydrolase family 13 catalytic" evidence="2">
    <location>
        <begin position="11"/>
        <end position="383"/>
    </location>
</feature>
<comment type="caution">
    <text evidence="3">The sequence shown here is derived from an EMBL/GenBank/DDBJ whole genome shotgun (WGS) entry which is preliminary data.</text>
</comment>
<dbReference type="RefSeq" id="WP_267560820.1">
    <property type="nucleotide sequence ID" value="NZ_JAPNTZ010000001.1"/>
</dbReference>
<gene>
    <name evidence="3" type="ORF">OWR29_03325</name>
</gene>
<dbReference type="InterPro" id="IPR006047">
    <property type="entry name" value="GH13_cat_dom"/>
</dbReference>
<dbReference type="Gene3D" id="3.20.20.80">
    <property type="entry name" value="Glycosidases"/>
    <property type="match status" value="1"/>
</dbReference>
<proteinExistence type="inferred from homology"/>
<dbReference type="InterPro" id="IPR017853">
    <property type="entry name" value="GH"/>
</dbReference>
<dbReference type="Proteomes" id="UP001151002">
    <property type="component" value="Unassembled WGS sequence"/>
</dbReference>
<sequence length="521" mass="57804">MSWWRHAVIYQVYVWSFADSDGDGIGDLQGVRSRLPYLRDLGVDAVWLNPFYPSPQADNGYDVADYRDVDPRFGTLADADALLRDAHALGLRVIIDLVPNHTSSEHPWFREALAAAPGSPERGRYLFRDGRGDEPPNNWMSNFGGRAWTRVPDGQWYLHLFAPEQPDLDWTTTDVREEFHSILRFWLDRGVDGFRIDVAHGLAKDPQMRDVDAGQASHPHWDVDEVHDVYRGWRRVLDGYPGDRVFVGEIWVQTVDRLALYLRPDELHTAFNFAFLTADFSAPALRQAVDDSMRALERVGAPPTWVLSNHDVVRHVTRYGGGELGLRRARAAALLMLALPGSAYLYQGEELGLPEVEDLPDAVRRDPVFHRSGGAELGRDGCRVPLPWSDASPSLGFGPGEATWLPQPAAWKSLTVERQTTDPGSILNLYRAALARRRDLPDAGLTWIPTTGDMLAFRRGPGFLCIVNVGDDAAPVPDPVLDEARSASLVLHSDPRASGEVLPGGSAAWYAHSDRDGGLAG</sequence>
<reference evidence="3" key="1">
    <citation type="submission" date="2022-11" db="EMBL/GenBank/DDBJ databases">
        <authorList>
            <person name="Somphong A."/>
            <person name="Phongsopitanun W."/>
        </authorList>
    </citation>
    <scope>NUCLEOTIDE SEQUENCE</scope>
    <source>
        <strain evidence="3">Pm04-4</strain>
    </source>
</reference>
<evidence type="ECO:0000256" key="1">
    <source>
        <dbReference type="ARBA" id="ARBA00008061"/>
    </source>
</evidence>
<dbReference type="InterPro" id="IPR045857">
    <property type="entry name" value="O16G_dom_2"/>
</dbReference>
<keyword evidence="3" id="KW-0378">Hydrolase</keyword>
<accession>A0ABT4AS02</accession>
<evidence type="ECO:0000313" key="4">
    <source>
        <dbReference type="Proteomes" id="UP001151002"/>
    </source>
</evidence>
<dbReference type="SUPFAM" id="SSF51445">
    <property type="entry name" value="(Trans)glycosidases"/>
    <property type="match status" value="1"/>
</dbReference>
<evidence type="ECO:0000259" key="2">
    <source>
        <dbReference type="SMART" id="SM00642"/>
    </source>
</evidence>
<dbReference type="SMART" id="SM00642">
    <property type="entry name" value="Aamy"/>
    <property type="match status" value="1"/>
</dbReference>
<evidence type="ECO:0000313" key="3">
    <source>
        <dbReference type="EMBL" id="MCY1137014.1"/>
    </source>
</evidence>
<comment type="similarity">
    <text evidence="1">Belongs to the glycosyl hydrolase 13 family.</text>
</comment>
<dbReference type="PANTHER" id="PTHR10357:SF179">
    <property type="entry name" value="NEUTRAL AND BASIC AMINO ACID TRANSPORT PROTEIN RBAT"/>
    <property type="match status" value="1"/>
</dbReference>
<dbReference type="EMBL" id="JAPNTZ010000001">
    <property type="protein sequence ID" value="MCY1137014.1"/>
    <property type="molecule type" value="Genomic_DNA"/>
</dbReference>
<name>A0ABT4AS02_9ACTN</name>
<dbReference type="GO" id="GO:0016787">
    <property type="term" value="F:hydrolase activity"/>
    <property type="evidence" value="ECO:0007669"/>
    <property type="project" value="UniProtKB-KW"/>
</dbReference>
<keyword evidence="4" id="KW-1185">Reference proteome</keyword>
<dbReference type="PANTHER" id="PTHR10357">
    <property type="entry name" value="ALPHA-AMYLASE FAMILY MEMBER"/>
    <property type="match status" value="1"/>
</dbReference>
<dbReference type="Pfam" id="PF00128">
    <property type="entry name" value="Alpha-amylase"/>
    <property type="match status" value="1"/>
</dbReference>
<protein>
    <submittedName>
        <fullName evidence="3">Glycoside hydrolase family 13 protein</fullName>
    </submittedName>
</protein>
<organism evidence="3 4">
    <name type="scientific">Paractinoplanes pyxinae</name>
    <dbReference type="NCBI Taxonomy" id="2997416"/>
    <lineage>
        <taxon>Bacteria</taxon>
        <taxon>Bacillati</taxon>
        <taxon>Actinomycetota</taxon>
        <taxon>Actinomycetes</taxon>
        <taxon>Micromonosporales</taxon>
        <taxon>Micromonosporaceae</taxon>
        <taxon>Paractinoplanes</taxon>
    </lineage>
</organism>
<dbReference type="CDD" id="cd11332">
    <property type="entry name" value="AmyAc_OligoGlu_TS"/>
    <property type="match status" value="1"/>
</dbReference>